<dbReference type="Pfam" id="PF07963">
    <property type="entry name" value="N_methyl"/>
    <property type="match status" value="1"/>
</dbReference>
<dbReference type="EMBL" id="CP036316">
    <property type="protein sequence ID" value="QDT67022.1"/>
    <property type="molecule type" value="Genomic_DNA"/>
</dbReference>
<reference evidence="3 4" key="1">
    <citation type="submission" date="2019-02" db="EMBL/GenBank/DDBJ databases">
        <title>Deep-cultivation of Planctomycetes and their phenomic and genomic characterization uncovers novel biology.</title>
        <authorList>
            <person name="Wiegand S."/>
            <person name="Jogler M."/>
            <person name="Boedeker C."/>
            <person name="Pinto D."/>
            <person name="Vollmers J."/>
            <person name="Rivas-Marin E."/>
            <person name="Kohn T."/>
            <person name="Peeters S.H."/>
            <person name="Heuer A."/>
            <person name="Rast P."/>
            <person name="Oberbeckmann S."/>
            <person name="Bunk B."/>
            <person name="Jeske O."/>
            <person name="Meyerdierks A."/>
            <person name="Storesund J.E."/>
            <person name="Kallscheuer N."/>
            <person name="Luecker S."/>
            <person name="Lage O.M."/>
            <person name="Pohl T."/>
            <person name="Merkel B.J."/>
            <person name="Hornburger P."/>
            <person name="Mueller R.-W."/>
            <person name="Bruemmer F."/>
            <person name="Labrenz M."/>
            <person name="Spormann A.M."/>
            <person name="Op den Camp H."/>
            <person name="Overmann J."/>
            <person name="Amann R."/>
            <person name="Jetten M.S.M."/>
            <person name="Mascher T."/>
            <person name="Medema M.H."/>
            <person name="Devos D.P."/>
            <person name="Kaster A.-K."/>
            <person name="Ovreas L."/>
            <person name="Rohde M."/>
            <person name="Galperin M.Y."/>
            <person name="Jogler C."/>
        </authorList>
    </citation>
    <scope>NUCLEOTIDE SEQUENCE [LARGE SCALE GENOMIC DNA]</scope>
    <source>
        <strain evidence="3 4">V22</strain>
    </source>
</reference>
<dbReference type="InterPro" id="IPR012902">
    <property type="entry name" value="N_methyl_site"/>
</dbReference>
<dbReference type="Proteomes" id="UP000319976">
    <property type="component" value="Chromosome"/>
</dbReference>
<dbReference type="KEGG" id="chya:V22_42940"/>
<evidence type="ECO:0000259" key="2">
    <source>
        <dbReference type="Pfam" id="PF07596"/>
    </source>
</evidence>
<dbReference type="InterPro" id="IPR045584">
    <property type="entry name" value="Pilin-like"/>
</dbReference>
<feature type="domain" description="DUF1559" evidence="2">
    <location>
        <begin position="35"/>
        <end position="330"/>
    </location>
</feature>
<dbReference type="SUPFAM" id="SSF54523">
    <property type="entry name" value="Pili subunits"/>
    <property type="match status" value="1"/>
</dbReference>
<accession>A0A517TF78</accession>
<keyword evidence="1" id="KW-0812">Transmembrane</keyword>
<dbReference type="RefSeq" id="WP_145266634.1">
    <property type="nucleotide sequence ID" value="NZ_CP036316.1"/>
</dbReference>
<dbReference type="PANTHER" id="PTHR30093">
    <property type="entry name" value="GENERAL SECRETION PATHWAY PROTEIN G"/>
    <property type="match status" value="1"/>
</dbReference>
<evidence type="ECO:0000256" key="1">
    <source>
        <dbReference type="SAM" id="Phobius"/>
    </source>
</evidence>
<dbReference type="NCBIfam" id="TIGR02532">
    <property type="entry name" value="IV_pilin_GFxxxE"/>
    <property type="match status" value="1"/>
</dbReference>
<dbReference type="Gene3D" id="3.30.700.10">
    <property type="entry name" value="Glycoprotein, Type 4 Pilin"/>
    <property type="match status" value="1"/>
</dbReference>
<organism evidence="3 4">
    <name type="scientific">Calycomorphotria hydatis</name>
    <dbReference type="NCBI Taxonomy" id="2528027"/>
    <lineage>
        <taxon>Bacteria</taxon>
        <taxon>Pseudomonadati</taxon>
        <taxon>Planctomycetota</taxon>
        <taxon>Planctomycetia</taxon>
        <taxon>Planctomycetales</taxon>
        <taxon>Planctomycetaceae</taxon>
        <taxon>Calycomorphotria</taxon>
    </lineage>
</organism>
<keyword evidence="4" id="KW-1185">Reference proteome</keyword>
<sequence>MYPKTHKRFAFTLIELLVVIAIIAILIALLLPAVQQAREAARRSSCKNNLKQVGLALHNYHDAHRTFPIGWIWQEEPTTDRSGWGWSAYLLPFMEQSTIYNNLEVGTFTLDQAVGDAAKLAVMQQKVATFRCPSDTGPDLVDGGTNNNWRTINGQEVAATNYVGNNGHHPIHTGWTAMYGTDGTHTDSGTAPSRDPTGFFWRNSRVRMRDATDGTSNSIIVGERSYELTNPGANPHSSPSPLANFSNWSCGMGTLYGGDRIGTPTEERAALTSQVGTGQDPINAAGCTSCSASWAKIDACGRGFASRHVGGAQFVFADGSVHFLSENIDQNGSGSTVDSTYDRLLSINDGDVVGEF</sequence>
<dbReference type="OrthoDB" id="209833at2"/>
<dbReference type="AlphaFoldDB" id="A0A517TF78"/>
<dbReference type="InterPro" id="IPR027558">
    <property type="entry name" value="Pre_pil_HX9DG_C"/>
</dbReference>
<keyword evidence="1" id="KW-0472">Membrane</keyword>
<dbReference type="NCBIfam" id="TIGR04294">
    <property type="entry name" value="pre_pil_HX9DG"/>
    <property type="match status" value="1"/>
</dbReference>
<feature type="transmembrane region" description="Helical" evidence="1">
    <location>
        <begin position="12"/>
        <end position="34"/>
    </location>
</feature>
<proteinExistence type="predicted"/>
<dbReference type="Pfam" id="PF07596">
    <property type="entry name" value="SBP_bac_10"/>
    <property type="match status" value="1"/>
</dbReference>
<name>A0A517TF78_9PLAN</name>
<dbReference type="InterPro" id="IPR011453">
    <property type="entry name" value="DUF1559"/>
</dbReference>
<keyword evidence="1" id="KW-1133">Transmembrane helix</keyword>
<evidence type="ECO:0000313" key="3">
    <source>
        <dbReference type="EMBL" id="QDT67022.1"/>
    </source>
</evidence>
<protein>
    <recommendedName>
        <fullName evidence="2">DUF1559 domain-containing protein</fullName>
    </recommendedName>
</protein>
<dbReference type="PANTHER" id="PTHR30093:SF2">
    <property type="entry name" value="TYPE II SECRETION SYSTEM PROTEIN H"/>
    <property type="match status" value="1"/>
</dbReference>
<gene>
    <name evidence="3" type="ORF">V22_42940</name>
</gene>
<evidence type="ECO:0000313" key="4">
    <source>
        <dbReference type="Proteomes" id="UP000319976"/>
    </source>
</evidence>